<name>A0AAE3EYS8_9FLAO</name>
<evidence type="ECO:0000313" key="2">
    <source>
        <dbReference type="Proteomes" id="UP001200642"/>
    </source>
</evidence>
<protein>
    <submittedName>
        <fullName evidence="1">Uncharacterized protein</fullName>
    </submittedName>
</protein>
<reference evidence="1" key="1">
    <citation type="submission" date="2023-02" db="EMBL/GenBank/DDBJ databases">
        <title>Genome of Flavobacteriaceae gen. nov. sp. strain F89.</title>
        <authorList>
            <person name="Wang Y."/>
        </authorList>
    </citation>
    <scope>NUCLEOTIDE SEQUENCE</scope>
    <source>
        <strain evidence="1">F89</strain>
    </source>
</reference>
<comment type="caution">
    <text evidence="1">The sequence shown here is derived from an EMBL/GenBank/DDBJ whole genome shotgun (WGS) entry which is preliminary data.</text>
</comment>
<dbReference type="EMBL" id="JAIRBC010000092">
    <property type="protein sequence ID" value="MCG2462970.1"/>
    <property type="molecule type" value="Genomic_DNA"/>
</dbReference>
<organism evidence="1 2">
    <name type="scientific">Cerina litoralis</name>
    <dbReference type="NCBI Taxonomy" id="2874477"/>
    <lineage>
        <taxon>Bacteria</taxon>
        <taxon>Pseudomonadati</taxon>
        <taxon>Bacteroidota</taxon>
        <taxon>Flavobacteriia</taxon>
        <taxon>Flavobacteriales</taxon>
        <taxon>Flavobacteriaceae</taxon>
        <taxon>Cerina</taxon>
    </lineage>
</organism>
<sequence length="63" mass="7651">QNYSRTFWTTIGQKSYFRLYLNNPARFLDRLTFMYKDSCGFVCEDFPKENQMQANTQLPLFKH</sequence>
<dbReference type="AlphaFoldDB" id="A0AAE3EYS8"/>
<feature type="non-terminal residue" evidence="1">
    <location>
        <position position="1"/>
    </location>
</feature>
<gene>
    <name evidence="1" type="ORF">K8352_19585</name>
</gene>
<proteinExistence type="predicted"/>
<accession>A0AAE3EYS8</accession>
<dbReference type="Proteomes" id="UP001200642">
    <property type="component" value="Unassembled WGS sequence"/>
</dbReference>
<dbReference type="RefSeq" id="WP_317904102.1">
    <property type="nucleotide sequence ID" value="NZ_JAIRBC010000092.1"/>
</dbReference>
<keyword evidence="2" id="KW-1185">Reference proteome</keyword>
<evidence type="ECO:0000313" key="1">
    <source>
        <dbReference type="EMBL" id="MCG2462970.1"/>
    </source>
</evidence>